<dbReference type="GO" id="GO:0016746">
    <property type="term" value="F:acyltransferase activity"/>
    <property type="evidence" value="ECO:0007669"/>
    <property type="project" value="UniProtKB-KW"/>
</dbReference>
<dbReference type="Proteomes" id="UP001221546">
    <property type="component" value="Chromosome"/>
</dbReference>
<organism evidence="3 4">
    <name type="scientific">Bradyrhizobium brasilense</name>
    <dbReference type="NCBI Taxonomy" id="1419277"/>
    <lineage>
        <taxon>Bacteria</taxon>
        <taxon>Pseudomonadati</taxon>
        <taxon>Pseudomonadota</taxon>
        <taxon>Alphaproteobacteria</taxon>
        <taxon>Hyphomicrobiales</taxon>
        <taxon>Nitrobacteraceae</taxon>
        <taxon>Bradyrhizobium</taxon>
    </lineage>
</organism>
<dbReference type="EMBL" id="CP121646">
    <property type="protein sequence ID" value="WFU61406.1"/>
    <property type="molecule type" value="Genomic_DNA"/>
</dbReference>
<keyword evidence="1" id="KW-0812">Transmembrane</keyword>
<protein>
    <submittedName>
        <fullName evidence="3">Acyltransferase</fullName>
        <ecNumber evidence="3">2.3.-.-</ecNumber>
    </submittedName>
</protein>
<keyword evidence="1" id="KW-1133">Transmembrane helix</keyword>
<dbReference type="Pfam" id="PF01757">
    <property type="entry name" value="Acyl_transf_3"/>
    <property type="match status" value="1"/>
</dbReference>
<keyword evidence="3" id="KW-0808">Transferase</keyword>
<accession>A0ABY8J9W4</accession>
<dbReference type="InterPro" id="IPR002656">
    <property type="entry name" value="Acyl_transf_3_dom"/>
</dbReference>
<dbReference type="EC" id="2.3.-.-" evidence="3"/>
<feature type="transmembrane region" description="Helical" evidence="1">
    <location>
        <begin position="222"/>
        <end position="242"/>
    </location>
</feature>
<feature type="transmembrane region" description="Helical" evidence="1">
    <location>
        <begin position="158"/>
        <end position="177"/>
    </location>
</feature>
<sequence>MRPTFLLGQVVGDGMNPTMVGNGRQEMRFELRALTGFRGLAATTIALAHFQKFYPTYLNAPFMWHNAVDLFFCLSGFTLSYVYRPESFKFSSYLTARVARIYPLYLATLLIAGATIAWPAVDHTAYPARNAFSDFVLQIPALNSWPIIGSGVHWDPPAWSISVEWLCYLLLFPLLLVQRAPSSTPIRLLCIVVLSSISYSLFVRYFDSNVMLPQRYQAQTQWSYWVNSLRGAFGFTAGWLVFRCFEKRDGIYVFCARFHWLIWCSMGLIVAFAYCDHINPQALVFLFPFAVLAATDQTSASSRLLGTKGLHFLGVISYSIYMTHFVVFVCLLDAFGPPATWTISIYAAAIILAAAVFTISYFMIEKPARDAIRAQRPIRPLRPE</sequence>
<evidence type="ECO:0000256" key="1">
    <source>
        <dbReference type="SAM" id="Phobius"/>
    </source>
</evidence>
<feature type="transmembrane region" description="Helical" evidence="1">
    <location>
        <begin position="31"/>
        <end position="50"/>
    </location>
</feature>
<gene>
    <name evidence="3" type="ORF">QA636_28395</name>
</gene>
<reference evidence="3 4" key="1">
    <citation type="submission" date="2023-04" db="EMBL/GenBank/DDBJ databases">
        <title>Australian commercial rhizobial inoculants.</title>
        <authorList>
            <person name="Kohlmeier M.G."/>
            <person name="O'Hara G.W."/>
            <person name="Colombi E."/>
            <person name="Ramsay J.P."/>
            <person name="Terpolilli J."/>
        </authorList>
    </citation>
    <scope>NUCLEOTIDE SEQUENCE [LARGE SCALE GENOMIC DNA]</scope>
    <source>
        <strain evidence="3 4">CB627</strain>
    </source>
</reference>
<evidence type="ECO:0000259" key="2">
    <source>
        <dbReference type="Pfam" id="PF01757"/>
    </source>
</evidence>
<keyword evidence="1" id="KW-0472">Membrane</keyword>
<dbReference type="PANTHER" id="PTHR23028:SF131">
    <property type="entry name" value="BLR2367 PROTEIN"/>
    <property type="match status" value="1"/>
</dbReference>
<feature type="transmembrane region" description="Helical" evidence="1">
    <location>
        <begin position="254"/>
        <end position="274"/>
    </location>
</feature>
<evidence type="ECO:0000313" key="3">
    <source>
        <dbReference type="EMBL" id="WFU61406.1"/>
    </source>
</evidence>
<feature type="domain" description="Acyltransferase 3" evidence="2">
    <location>
        <begin position="33"/>
        <end position="358"/>
    </location>
</feature>
<keyword evidence="4" id="KW-1185">Reference proteome</keyword>
<name>A0ABY8J9W4_9BRAD</name>
<feature type="transmembrane region" description="Helical" evidence="1">
    <location>
        <begin position="104"/>
        <end position="121"/>
    </location>
</feature>
<dbReference type="RefSeq" id="WP_310884931.1">
    <property type="nucleotide sequence ID" value="NZ_CP121646.1"/>
</dbReference>
<feature type="transmembrane region" description="Helical" evidence="1">
    <location>
        <begin position="341"/>
        <end position="364"/>
    </location>
</feature>
<keyword evidence="3" id="KW-0012">Acyltransferase</keyword>
<feature type="transmembrane region" description="Helical" evidence="1">
    <location>
        <begin position="62"/>
        <end position="83"/>
    </location>
</feature>
<feature type="transmembrane region" description="Helical" evidence="1">
    <location>
        <begin position="184"/>
        <end position="202"/>
    </location>
</feature>
<feature type="transmembrane region" description="Helical" evidence="1">
    <location>
        <begin position="280"/>
        <end position="298"/>
    </location>
</feature>
<evidence type="ECO:0000313" key="4">
    <source>
        <dbReference type="Proteomes" id="UP001221546"/>
    </source>
</evidence>
<dbReference type="InterPro" id="IPR050879">
    <property type="entry name" value="Acyltransferase_3"/>
</dbReference>
<proteinExistence type="predicted"/>
<feature type="transmembrane region" description="Helical" evidence="1">
    <location>
        <begin position="310"/>
        <end position="335"/>
    </location>
</feature>
<dbReference type="PANTHER" id="PTHR23028">
    <property type="entry name" value="ACETYLTRANSFERASE"/>
    <property type="match status" value="1"/>
</dbReference>